<evidence type="ECO:0000313" key="2">
    <source>
        <dbReference type="Proteomes" id="UP000324536"/>
    </source>
</evidence>
<dbReference type="InterPro" id="IPR058248">
    <property type="entry name" value="Lxx211020-like"/>
</dbReference>
<dbReference type="Pfam" id="PF04314">
    <property type="entry name" value="PCuAC"/>
    <property type="match status" value="1"/>
</dbReference>
<dbReference type="KEGG" id="acek:FLP30_11585"/>
<dbReference type="OrthoDB" id="7261436at2"/>
<evidence type="ECO:0000313" key="1">
    <source>
        <dbReference type="EMBL" id="QEO18272.1"/>
    </source>
</evidence>
<reference evidence="1 2" key="1">
    <citation type="submission" date="2019-09" db="EMBL/GenBank/DDBJ databases">
        <title>Genome sequencing of strain KACC 21233.</title>
        <authorList>
            <person name="Heo J."/>
            <person name="Kim S.-J."/>
            <person name="Kim J.-S."/>
            <person name="Hong S.-B."/>
            <person name="Kwon S.-W."/>
        </authorList>
    </citation>
    <scope>NUCLEOTIDE SEQUENCE [LARGE SCALE GENOMIC DNA]</scope>
    <source>
        <strain evidence="1 2">KACC 21233</strain>
    </source>
</reference>
<dbReference type="SUPFAM" id="SSF110087">
    <property type="entry name" value="DR1885-like metal-binding protein"/>
    <property type="match status" value="1"/>
</dbReference>
<dbReference type="PANTHER" id="PTHR36302">
    <property type="entry name" value="BLR7088 PROTEIN"/>
    <property type="match status" value="1"/>
</dbReference>
<dbReference type="PANTHER" id="PTHR36302:SF1">
    <property type="entry name" value="COPPER CHAPERONE PCU(A)C"/>
    <property type="match status" value="1"/>
</dbReference>
<dbReference type="InterPro" id="IPR007410">
    <property type="entry name" value="LpqE-like"/>
</dbReference>
<dbReference type="EMBL" id="CP043506">
    <property type="protein sequence ID" value="QEO18272.1"/>
    <property type="molecule type" value="Genomic_DNA"/>
</dbReference>
<dbReference type="AlphaFoldDB" id="A0A5C1YTN9"/>
<sequence>MSFTTVRPYHSLPSVFKELRMKRCRLTVALLSGLFVTHVSTSIVQAAASPPVAVSQGKDDEQKDITVEAVQLVLDPDKGPPALYFTIRNHGSAVHLLSDVSTPGCASLVGQHVDQENTPETRDLFKHLALPAATTLVFAPGGYSLACFGQSPDIQVGRSIPVTFRFYGGATKVVQADVITAQDNKAH</sequence>
<keyword evidence="2" id="KW-1185">Reference proteome</keyword>
<accession>A0A5C1YTN9</accession>
<protein>
    <submittedName>
        <fullName evidence="1">Copper chaperone PCu(A)C</fullName>
    </submittedName>
</protein>
<gene>
    <name evidence="1" type="ORF">FLP30_11585</name>
</gene>
<organism evidence="1 2">
    <name type="scientific">Acetobacter vaccinii</name>
    <dbReference type="NCBI Taxonomy" id="2592655"/>
    <lineage>
        <taxon>Bacteria</taxon>
        <taxon>Pseudomonadati</taxon>
        <taxon>Pseudomonadota</taxon>
        <taxon>Alphaproteobacteria</taxon>
        <taxon>Acetobacterales</taxon>
        <taxon>Acetobacteraceae</taxon>
        <taxon>Acetobacter</taxon>
    </lineage>
</organism>
<name>A0A5C1YTN9_9PROT</name>
<dbReference type="Gene3D" id="2.60.40.1890">
    <property type="entry name" value="PCu(A)C copper chaperone"/>
    <property type="match status" value="1"/>
</dbReference>
<dbReference type="InterPro" id="IPR036182">
    <property type="entry name" value="PCuAC_sf"/>
</dbReference>
<dbReference type="Proteomes" id="UP000324536">
    <property type="component" value="Chromosome"/>
</dbReference>
<proteinExistence type="predicted"/>